<dbReference type="Proteomes" id="UP000646579">
    <property type="component" value="Unassembled WGS sequence"/>
</dbReference>
<evidence type="ECO:0008006" key="3">
    <source>
        <dbReference type="Google" id="ProtNLM"/>
    </source>
</evidence>
<accession>A0A918VLS8</accession>
<organism evidence="1 2">
    <name type="scientific">Devosia pacifica</name>
    <dbReference type="NCBI Taxonomy" id="1335967"/>
    <lineage>
        <taxon>Bacteria</taxon>
        <taxon>Pseudomonadati</taxon>
        <taxon>Pseudomonadota</taxon>
        <taxon>Alphaproteobacteria</taxon>
        <taxon>Hyphomicrobiales</taxon>
        <taxon>Devosiaceae</taxon>
        <taxon>Devosia</taxon>
    </lineage>
</organism>
<dbReference type="InterPro" id="IPR027417">
    <property type="entry name" value="P-loop_NTPase"/>
</dbReference>
<evidence type="ECO:0000313" key="1">
    <source>
        <dbReference type="EMBL" id="GHA11628.1"/>
    </source>
</evidence>
<dbReference type="SUPFAM" id="SSF52540">
    <property type="entry name" value="P-loop containing nucleoside triphosphate hydrolases"/>
    <property type="match status" value="1"/>
</dbReference>
<dbReference type="EMBL" id="BMZE01000001">
    <property type="protein sequence ID" value="GHA11628.1"/>
    <property type="molecule type" value="Genomic_DNA"/>
</dbReference>
<evidence type="ECO:0000313" key="2">
    <source>
        <dbReference type="Proteomes" id="UP000646579"/>
    </source>
</evidence>
<keyword evidence="2" id="KW-1185">Reference proteome</keyword>
<dbReference type="Pfam" id="PF13671">
    <property type="entry name" value="AAA_33"/>
    <property type="match status" value="1"/>
</dbReference>
<name>A0A918VLS8_9HYPH</name>
<reference evidence="1" key="2">
    <citation type="submission" date="2020-09" db="EMBL/GenBank/DDBJ databases">
        <authorList>
            <person name="Sun Q."/>
            <person name="Kim S."/>
        </authorList>
    </citation>
    <scope>NUCLEOTIDE SEQUENCE</scope>
    <source>
        <strain evidence="1">KCTC 32437</strain>
    </source>
</reference>
<dbReference type="PRINTS" id="PR01100">
    <property type="entry name" value="SHIKIMTKNASE"/>
</dbReference>
<dbReference type="RefSeq" id="WP_189422620.1">
    <property type="nucleotide sequence ID" value="NZ_BMZE01000001.1"/>
</dbReference>
<gene>
    <name evidence="1" type="ORF">GCM10007989_02430</name>
</gene>
<proteinExistence type="predicted"/>
<comment type="caution">
    <text evidence="1">The sequence shown here is derived from an EMBL/GenBank/DDBJ whole genome shotgun (WGS) entry which is preliminary data.</text>
</comment>
<dbReference type="Gene3D" id="3.40.50.300">
    <property type="entry name" value="P-loop containing nucleotide triphosphate hydrolases"/>
    <property type="match status" value="1"/>
</dbReference>
<dbReference type="AlphaFoldDB" id="A0A918VLS8"/>
<protein>
    <recommendedName>
        <fullName evidence="3">ATP-binding protein</fullName>
    </recommendedName>
</protein>
<sequence length="157" mass="17376">MPGGRLIIICGLPGSGKTTLARQLAEQPDVVRYSPDEWMDDLALDLYDEPRRAAIETLQWQQAQHVLTLGGTAVIEWGTWARSERDTLRQGARALGAAAELVFLDAPADELFRRIALRDAETPPITRDMVDSWLEALERPTAEELSLFDPPEGPTPA</sequence>
<reference evidence="1" key="1">
    <citation type="journal article" date="2014" name="Int. J. Syst. Evol. Microbiol.">
        <title>Complete genome sequence of Corynebacterium casei LMG S-19264T (=DSM 44701T), isolated from a smear-ripened cheese.</title>
        <authorList>
            <consortium name="US DOE Joint Genome Institute (JGI-PGF)"/>
            <person name="Walter F."/>
            <person name="Albersmeier A."/>
            <person name="Kalinowski J."/>
            <person name="Ruckert C."/>
        </authorList>
    </citation>
    <scope>NUCLEOTIDE SEQUENCE</scope>
    <source>
        <strain evidence="1">KCTC 32437</strain>
    </source>
</reference>